<feature type="compositionally biased region" description="Basic and acidic residues" evidence="1">
    <location>
        <begin position="269"/>
        <end position="283"/>
    </location>
</feature>
<evidence type="ECO:0000256" key="1">
    <source>
        <dbReference type="SAM" id="MobiDB-lite"/>
    </source>
</evidence>
<keyword evidence="3" id="KW-1185">Reference proteome</keyword>
<feature type="region of interest" description="Disordered" evidence="1">
    <location>
        <begin position="268"/>
        <end position="289"/>
    </location>
</feature>
<dbReference type="AlphaFoldDB" id="A0AAD6UPX2"/>
<accession>A0AAD6UPX2</accession>
<dbReference type="Proteomes" id="UP001219525">
    <property type="component" value="Unassembled WGS sequence"/>
</dbReference>
<sequence length="553" mass="60727">MANLARIADDGKGCQGLRRWQGLIALPVFARLGIWARLRQIASGLGWSARLERHTSRPFLARHYPPIPKPLPLSTLTPKIAKNDLLLPRVPSPDKVSVAEKIKFRLTFDVTGIGARNERQGEGREPVQQRSVNSHWNDLDLQERERKQRRKISQELMVIEWWSEEPNNYAAGLVSATCALASVARCAPGGRLDTADNADDCDAVDHVCELRVEPERAVARGLPGVGERATDALQVRRHGGREAVARVTEVSWPGGGALSVVAGLAQAEEGGRRQRQKAADERPVSWQHSGRIADPAPALVRVLLRTHLRFRGDVHVEDNGLRFMRTHPRPVGDGNLLPLSEEERAGDDATTDDKQDDECRDRCTLETPGRGGVSPEAASHRWAVAERVKLAALKADIEAGNGKGWIDELEAENVGEVGWGTPRRGSRKREEDASSRSHVAFLAKTWGGFGRTWAERRRVAEAGGAANGFRKAEAAVSMALTGRIKAYQTLDCTCLDQNFRDAPASETSADSAGDPPTHCIPRRRRQGPFAWVDVSLPRPTGLSRVCRRPVEPG</sequence>
<feature type="region of interest" description="Disordered" evidence="1">
    <location>
        <begin position="327"/>
        <end position="378"/>
    </location>
</feature>
<comment type="caution">
    <text evidence="2">The sequence shown here is derived from an EMBL/GenBank/DDBJ whole genome shotgun (WGS) entry which is preliminary data.</text>
</comment>
<evidence type="ECO:0000313" key="3">
    <source>
        <dbReference type="Proteomes" id="UP001219525"/>
    </source>
</evidence>
<dbReference type="EMBL" id="JARJCW010000152">
    <property type="protein sequence ID" value="KAJ7190315.1"/>
    <property type="molecule type" value="Genomic_DNA"/>
</dbReference>
<name>A0AAD6UPX2_9AGAR</name>
<proteinExistence type="predicted"/>
<feature type="region of interest" description="Disordered" evidence="1">
    <location>
        <begin position="503"/>
        <end position="524"/>
    </location>
</feature>
<evidence type="ECO:0000313" key="2">
    <source>
        <dbReference type="EMBL" id="KAJ7190315.1"/>
    </source>
</evidence>
<reference evidence="2" key="1">
    <citation type="submission" date="2023-03" db="EMBL/GenBank/DDBJ databases">
        <title>Massive genome expansion in bonnet fungi (Mycena s.s.) driven by repeated elements and novel gene families across ecological guilds.</title>
        <authorList>
            <consortium name="Lawrence Berkeley National Laboratory"/>
            <person name="Harder C.B."/>
            <person name="Miyauchi S."/>
            <person name="Viragh M."/>
            <person name="Kuo A."/>
            <person name="Thoen E."/>
            <person name="Andreopoulos B."/>
            <person name="Lu D."/>
            <person name="Skrede I."/>
            <person name="Drula E."/>
            <person name="Henrissat B."/>
            <person name="Morin E."/>
            <person name="Kohler A."/>
            <person name="Barry K."/>
            <person name="LaButti K."/>
            <person name="Morin E."/>
            <person name="Salamov A."/>
            <person name="Lipzen A."/>
            <person name="Mereny Z."/>
            <person name="Hegedus B."/>
            <person name="Baldrian P."/>
            <person name="Stursova M."/>
            <person name="Weitz H."/>
            <person name="Taylor A."/>
            <person name="Grigoriev I.V."/>
            <person name="Nagy L.G."/>
            <person name="Martin F."/>
            <person name="Kauserud H."/>
        </authorList>
    </citation>
    <scope>NUCLEOTIDE SEQUENCE</scope>
    <source>
        <strain evidence="2">9144</strain>
    </source>
</reference>
<gene>
    <name evidence="2" type="ORF">GGX14DRAFT_408090</name>
</gene>
<feature type="compositionally biased region" description="Basic and acidic residues" evidence="1">
    <location>
        <begin position="341"/>
        <end position="364"/>
    </location>
</feature>
<protein>
    <submittedName>
        <fullName evidence="2">Uncharacterized protein</fullName>
    </submittedName>
</protein>
<organism evidence="2 3">
    <name type="scientific">Mycena pura</name>
    <dbReference type="NCBI Taxonomy" id="153505"/>
    <lineage>
        <taxon>Eukaryota</taxon>
        <taxon>Fungi</taxon>
        <taxon>Dikarya</taxon>
        <taxon>Basidiomycota</taxon>
        <taxon>Agaricomycotina</taxon>
        <taxon>Agaricomycetes</taxon>
        <taxon>Agaricomycetidae</taxon>
        <taxon>Agaricales</taxon>
        <taxon>Marasmiineae</taxon>
        <taxon>Mycenaceae</taxon>
        <taxon>Mycena</taxon>
    </lineage>
</organism>